<accession>A0ABX1N3J1</accession>
<name>A0ABX1N3J1_9RHOO</name>
<dbReference type="Pfam" id="PF00534">
    <property type="entry name" value="Glycos_transf_1"/>
    <property type="match status" value="1"/>
</dbReference>
<keyword evidence="4" id="KW-1185">Reference proteome</keyword>
<dbReference type="SUPFAM" id="SSF53756">
    <property type="entry name" value="UDP-Glycosyltransferase/glycogen phosphorylase"/>
    <property type="match status" value="1"/>
</dbReference>
<dbReference type="EMBL" id="WTVH01000019">
    <property type="protein sequence ID" value="NMF93834.1"/>
    <property type="molecule type" value="Genomic_DNA"/>
</dbReference>
<dbReference type="InterPro" id="IPR022623">
    <property type="entry name" value="Glyco_trans_4"/>
</dbReference>
<dbReference type="Pfam" id="PF12000">
    <property type="entry name" value="Glyco_trans_4_3"/>
    <property type="match status" value="1"/>
</dbReference>
<dbReference type="PANTHER" id="PTHR12526">
    <property type="entry name" value="GLYCOSYLTRANSFERASE"/>
    <property type="match status" value="1"/>
</dbReference>
<dbReference type="Proteomes" id="UP000601990">
    <property type="component" value="Unassembled WGS sequence"/>
</dbReference>
<evidence type="ECO:0000259" key="2">
    <source>
        <dbReference type="Pfam" id="PF12000"/>
    </source>
</evidence>
<dbReference type="InterPro" id="IPR001296">
    <property type="entry name" value="Glyco_trans_1"/>
</dbReference>
<dbReference type="RefSeq" id="WP_169199087.1">
    <property type="nucleotide sequence ID" value="NZ_WTVH02000010.1"/>
</dbReference>
<evidence type="ECO:0000313" key="4">
    <source>
        <dbReference type="Proteomes" id="UP000601990"/>
    </source>
</evidence>
<reference evidence="3" key="1">
    <citation type="submission" date="2019-12" db="EMBL/GenBank/DDBJ databases">
        <title>Comparative genomics gives insights into the taxonomy of the Azoarcus-Aromatoleum group and reveals separate origins of nif in the plant-associated Azoarcus and non-plant-associated Aromatoleum sub-groups.</title>
        <authorList>
            <person name="Lafos M."/>
            <person name="Maluk M."/>
            <person name="Batista M."/>
            <person name="Junghare M."/>
            <person name="Carmona M."/>
            <person name="Faoro H."/>
            <person name="Cruz L.M."/>
            <person name="Battistoni F."/>
            <person name="De Souza E."/>
            <person name="Pedrosa F."/>
            <person name="Chen W.-M."/>
            <person name="Poole P.S."/>
            <person name="Dixon R.A."/>
            <person name="James E.K."/>
        </authorList>
    </citation>
    <scope>NUCLEOTIDE SEQUENCE</scope>
    <source>
        <strain evidence="3">U120</strain>
    </source>
</reference>
<organism evidence="3 4">
    <name type="scientific">Aromatoleum buckelii</name>
    <dbReference type="NCBI Taxonomy" id="200254"/>
    <lineage>
        <taxon>Bacteria</taxon>
        <taxon>Pseudomonadati</taxon>
        <taxon>Pseudomonadota</taxon>
        <taxon>Betaproteobacteria</taxon>
        <taxon>Rhodocyclales</taxon>
        <taxon>Rhodocyclaceae</taxon>
        <taxon>Aromatoleum</taxon>
    </lineage>
</organism>
<proteinExistence type="predicted"/>
<protein>
    <submittedName>
        <fullName evidence="3">Glycosyltransferase</fullName>
    </submittedName>
</protein>
<sequence length="407" mass="46951">MRILFIHEGLGQFQTLHEHLNAESLAHSWFLCSTSVYNANKDRIANLVPFQVPAENANTYFYTKNLEARIQRSFLIKKSISELLARTGIDVIVAHGSGGFPLQLFGEFDIPIITYIEFPSFTRHGYDAKYPQPDYASYRDKVFEMTSYHQVLKSELVIVPSVYAKGMFPACLYDKVIAQMEGFDITRRPATFARKDDVFHVGFAARDLSSAKGFEQFILIAKEILKKRQNVRFVFCGAPKVLYSYEDAFLQNRFEKENRPESFMKYVLEREGITLGEDSAFQHVDFASYDEFAGYVEAMDLFLYPLQFGSANWGLFELLFRAKVVIGSDRCFIPEVIRHRYNGLLCKYDDIQTWVQYATEVIDAPADFRHLGENALHDAHERFHIRNVAASYLRIFDMAIGRRKLIG</sequence>
<evidence type="ECO:0000259" key="1">
    <source>
        <dbReference type="Pfam" id="PF00534"/>
    </source>
</evidence>
<feature type="domain" description="Glycosyl transferase family 4" evidence="2">
    <location>
        <begin position="28"/>
        <end position="186"/>
    </location>
</feature>
<evidence type="ECO:0000313" key="3">
    <source>
        <dbReference type="EMBL" id="NMF93834.1"/>
    </source>
</evidence>
<gene>
    <name evidence="3" type="ORF">GO608_10900</name>
</gene>
<feature type="domain" description="Glycosyl transferase family 1" evidence="1">
    <location>
        <begin position="207"/>
        <end position="375"/>
    </location>
</feature>
<dbReference type="Gene3D" id="3.40.50.2000">
    <property type="entry name" value="Glycogen Phosphorylase B"/>
    <property type="match status" value="1"/>
</dbReference>
<comment type="caution">
    <text evidence="3">The sequence shown here is derived from an EMBL/GenBank/DDBJ whole genome shotgun (WGS) entry which is preliminary data.</text>
</comment>